<dbReference type="InterPro" id="IPR029044">
    <property type="entry name" value="Nucleotide-diphossugar_trans"/>
</dbReference>
<dbReference type="CDD" id="cd04182">
    <property type="entry name" value="GT_2_like_f"/>
    <property type="match status" value="1"/>
</dbReference>
<gene>
    <name evidence="2" type="ORF">L6773_01795</name>
</gene>
<proteinExistence type="predicted"/>
<dbReference type="SUPFAM" id="SSF53448">
    <property type="entry name" value="Nucleotide-diphospho-sugar transferases"/>
    <property type="match status" value="1"/>
</dbReference>
<name>A0ABS9K8V0_9BACT</name>
<dbReference type="RefSeq" id="WP_237852121.1">
    <property type="nucleotide sequence ID" value="NZ_JAKLWS010000001.1"/>
</dbReference>
<dbReference type="PANTHER" id="PTHR43777">
    <property type="entry name" value="MOLYBDENUM COFACTOR CYTIDYLYLTRANSFERASE"/>
    <property type="match status" value="1"/>
</dbReference>
<dbReference type="Proteomes" id="UP001165366">
    <property type="component" value="Unassembled WGS sequence"/>
</dbReference>
<dbReference type="Pfam" id="PF12804">
    <property type="entry name" value="NTP_transf_3"/>
    <property type="match status" value="1"/>
</dbReference>
<dbReference type="Gene3D" id="3.90.550.10">
    <property type="entry name" value="Spore Coat Polysaccharide Biosynthesis Protein SpsA, Chain A"/>
    <property type="match status" value="1"/>
</dbReference>
<sequence>MSESENIGVVILAAGSSSRLGRPKQLVEFQNKSLLQHVIDTINPFQFHPSVLVLGANADEIRKSINPKNVTLLHNENWSEGIASSIRLGVSESIKLEKSLDGILFLLSDQPFVNKELIGELLENHANGNQKITACSYKGNVGVPAILSKDFFPHLLELKGDVGAKKIIAQNSDNVQSVIFKKGSFDVDTEEDVQELLHKEI</sequence>
<protein>
    <submittedName>
        <fullName evidence="2">Nucleotidyltransferase family protein</fullName>
    </submittedName>
</protein>
<feature type="domain" description="MobA-like NTP transferase" evidence="1">
    <location>
        <begin position="9"/>
        <end position="171"/>
    </location>
</feature>
<reference evidence="2" key="1">
    <citation type="submission" date="2022-01" db="EMBL/GenBank/DDBJ databases">
        <authorList>
            <person name="Wang Y."/>
        </authorList>
    </citation>
    <scope>NUCLEOTIDE SEQUENCE</scope>
    <source>
        <strain evidence="2">WB101</strain>
    </source>
</reference>
<evidence type="ECO:0000313" key="3">
    <source>
        <dbReference type="Proteomes" id="UP001165366"/>
    </source>
</evidence>
<keyword evidence="3" id="KW-1185">Reference proteome</keyword>
<dbReference type="InterPro" id="IPR025877">
    <property type="entry name" value="MobA-like_NTP_Trfase"/>
</dbReference>
<comment type="caution">
    <text evidence="2">The sequence shown here is derived from an EMBL/GenBank/DDBJ whole genome shotgun (WGS) entry which is preliminary data.</text>
</comment>
<dbReference type="EMBL" id="JAKLWS010000001">
    <property type="protein sequence ID" value="MCG2587280.1"/>
    <property type="molecule type" value="Genomic_DNA"/>
</dbReference>
<organism evidence="2 3">
    <name type="scientific">Rhodohalobacter sulfatireducens</name>
    <dbReference type="NCBI Taxonomy" id="2911366"/>
    <lineage>
        <taxon>Bacteria</taxon>
        <taxon>Pseudomonadati</taxon>
        <taxon>Balneolota</taxon>
        <taxon>Balneolia</taxon>
        <taxon>Balneolales</taxon>
        <taxon>Balneolaceae</taxon>
        <taxon>Rhodohalobacter</taxon>
    </lineage>
</organism>
<accession>A0ABS9K8V0</accession>
<evidence type="ECO:0000259" key="1">
    <source>
        <dbReference type="Pfam" id="PF12804"/>
    </source>
</evidence>
<dbReference type="PANTHER" id="PTHR43777:SF1">
    <property type="entry name" value="MOLYBDENUM COFACTOR CYTIDYLYLTRANSFERASE"/>
    <property type="match status" value="1"/>
</dbReference>
<evidence type="ECO:0000313" key="2">
    <source>
        <dbReference type="EMBL" id="MCG2587280.1"/>
    </source>
</evidence>
<reference evidence="2" key="2">
    <citation type="submission" date="2024-05" db="EMBL/GenBank/DDBJ databases">
        <title>Rhodohalobacter halophilus gen. nov., sp. nov., a moderately halophilic member of the family Balneolaceae.</title>
        <authorList>
            <person name="Xia J."/>
        </authorList>
    </citation>
    <scope>NUCLEOTIDE SEQUENCE</scope>
    <source>
        <strain evidence="2">WB101</strain>
    </source>
</reference>